<name>A0A017HV67_9RHOB</name>
<evidence type="ECO:0000259" key="5">
    <source>
        <dbReference type="PROSITE" id="PS50931"/>
    </source>
</evidence>
<dbReference type="AlphaFoldDB" id="A0A017HV67"/>
<evidence type="ECO:0000313" key="6">
    <source>
        <dbReference type="EMBL" id="EYD78397.1"/>
    </source>
</evidence>
<proteinExistence type="inferred from homology"/>
<dbReference type="OrthoDB" id="7639163at2"/>
<accession>A0A017HV67</accession>
<evidence type="ECO:0000313" key="7">
    <source>
        <dbReference type="Proteomes" id="UP000019666"/>
    </source>
</evidence>
<evidence type="ECO:0000256" key="4">
    <source>
        <dbReference type="ARBA" id="ARBA00023163"/>
    </source>
</evidence>
<protein>
    <submittedName>
        <fullName evidence="6">Transcriptional regulator, LysR family</fullName>
    </submittedName>
</protein>
<dbReference type="RefSeq" id="WP_082484459.1">
    <property type="nucleotide sequence ID" value="NZ_KK088617.1"/>
</dbReference>
<dbReference type="GO" id="GO:0003700">
    <property type="term" value="F:DNA-binding transcription factor activity"/>
    <property type="evidence" value="ECO:0007669"/>
    <property type="project" value="InterPro"/>
</dbReference>
<dbReference type="Pfam" id="PF03466">
    <property type="entry name" value="LysR_substrate"/>
    <property type="match status" value="1"/>
</dbReference>
<feature type="domain" description="HTH lysR-type" evidence="5">
    <location>
        <begin position="8"/>
        <end position="65"/>
    </location>
</feature>
<comment type="caution">
    <text evidence="6">The sequence shown here is derived from an EMBL/GenBank/DDBJ whole genome shotgun (WGS) entry which is preliminary data.</text>
</comment>
<comment type="similarity">
    <text evidence="1">Belongs to the LysR transcriptional regulatory family.</text>
</comment>
<dbReference type="Gene3D" id="1.10.10.10">
    <property type="entry name" value="Winged helix-like DNA-binding domain superfamily/Winged helix DNA-binding domain"/>
    <property type="match status" value="1"/>
</dbReference>
<dbReference type="GO" id="GO:0043565">
    <property type="term" value="F:sequence-specific DNA binding"/>
    <property type="evidence" value="ECO:0007669"/>
    <property type="project" value="TreeGrafter"/>
</dbReference>
<keyword evidence="2" id="KW-0805">Transcription regulation</keyword>
<dbReference type="STRING" id="442562.Rumeso_00008"/>
<gene>
    <name evidence="6" type="ORF">Rumeso_00008</name>
</gene>
<dbReference type="PATRIC" id="fig|442562.3.peg.8"/>
<dbReference type="SUPFAM" id="SSF46785">
    <property type="entry name" value="Winged helix' DNA-binding domain"/>
    <property type="match status" value="1"/>
</dbReference>
<dbReference type="GO" id="GO:0010628">
    <property type="term" value="P:positive regulation of gene expression"/>
    <property type="evidence" value="ECO:0007669"/>
    <property type="project" value="TreeGrafter"/>
</dbReference>
<dbReference type="InterPro" id="IPR036388">
    <property type="entry name" value="WH-like_DNA-bd_sf"/>
</dbReference>
<dbReference type="InterPro" id="IPR005119">
    <property type="entry name" value="LysR_subst-bd"/>
</dbReference>
<dbReference type="SUPFAM" id="SSF53850">
    <property type="entry name" value="Periplasmic binding protein-like II"/>
    <property type="match status" value="1"/>
</dbReference>
<dbReference type="InterPro" id="IPR000847">
    <property type="entry name" value="LysR_HTH_N"/>
</dbReference>
<dbReference type="PANTHER" id="PTHR30427:SF1">
    <property type="entry name" value="TRANSCRIPTIONAL ACTIVATOR PROTEIN LYSR"/>
    <property type="match status" value="1"/>
</dbReference>
<dbReference type="EMBL" id="AOSK01000001">
    <property type="protein sequence ID" value="EYD78397.1"/>
    <property type="molecule type" value="Genomic_DNA"/>
</dbReference>
<evidence type="ECO:0000256" key="2">
    <source>
        <dbReference type="ARBA" id="ARBA00023015"/>
    </source>
</evidence>
<keyword evidence="7" id="KW-1185">Reference proteome</keyword>
<evidence type="ECO:0000256" key="1">
    <source>
        <dbReference type="ARBA" id="ARBA00009437"/>
    </source>
</evidence>
<sequence>MKRSPRALNPRQIEAFRAVMISGSITRGGRLLSISQPAVTRLIRDLEVDLGLTLFSRDGVTVTPTTDARAFFAEVERHFISTERLREAAMVIREHGAGRIRIAAIPTLSVEVMPDAVAAFAAEHPGTLISVHSGASADIVDTVASGMSDVGFIARPPGRDDLEYHPLPDAEVVCILPASHPLAAQEVIGPADLHEQDYIALGPSSLMRLELNVLLHATNSHPKMRVESLFSGTVVHYVDRGMGIAIIDPLAAAGIDSSRTAVRRFWPAIQYELSVVYAPSVARSQQLERLIQHVTAAYEAAIARIEGLISGVPTA</sequence>
<dbReference type="HOGENOM" id="CLU_039613_6_3_5"/>
<reference evidence="6 7" key="1">
    <citation type="submission" date="2013-02" db="EMBL/GenBank/DDBJ databases">
        <authorList>
            <person name="Fiebig A."/>
            <person name="Goeker M."/>
            <person name="Klenk H.-P.P."/>
        </authorList>
    </citation>
    <scope>NUCLEOTIDE SEQUENCE [LARGE SCALE GENOMIC DNA]</scope>
    <source>
        <strain evidence="6 7">DSM 19309</strain>
    </source>
</reference>
<organism evidence="6 7">
    <name type="scientific">Rubellimicrobium mesophilum DSM 19309</name>
    <dbReference type="NCBI Taxonomy" id="442562"/>
    <lineage>
        <taxon>Bacteria</taxon>
        <taxon>Pseudomonadati</taxon>
        <taxon>Pseudomonadota</taxon>
        <taxon>Alphaproteobacteria</taxon>
        <taxon>Rhodobacterales</taxon>
        <taxon>Roseobacteraceae</taxon>
        <taxon>Rubellimicrobium</taxon>
    </lineage>
</organism>
<evidence type="ECO:0000256" key="3">
    <source>
        <dbReference type="ARBA" id="ARBA00023125"/>
    </source>
</evidence>
<dbReference type="Pfam" id="PF00126">
    <property type="entry name" value="HTH_1"/>
    <property type="match status" value="1"/>
</dbReference>
<dbReference type="Proteomes" id="UP000019666">
    <property type="component" value="Unassembled WGS sequence"/>
</dbReference>
<dbReference type="PROSITE" id="PS50931">
    <property type="entry name" value="HTH_LYSR"/>
    <property type="match status" value="1"/>
</dbReference>
<dbReference type="PRINTS" id="PR00039">
    <property type="entry name" value="HTHLYSR"/>
</dbReference>
<dbReference type="InterPro" id="IPR036390">
    <property type="entry name" value="WH_DNA-bd_sf"/>
</dbReference>
<dbReference type="Gene3D" id="3.40.190.10">
    <property type="entry name" value="Periplasmic binding protein-like II"/>
    <property type="match status" value="2"/>
</dbReference>
<keyword evidence="4" id="KW-0804">Transcription</keyword>
<keyword evidence="3" id="KW-0238">DNA-binding</keyword>
<dbReference type="PANTHER" id="PTHR30427">
    <property type="entry name" value="TRANSCRIPTIONAL ACTIVATOR PROTEIN LYSR"/>
    <property type="match status" value="1"/>
</dbReference>